<keyword evidence="12" id="KW-1185">Reference proteome</keyword>
<evidence type="ECO:0000256" key="7">
    <source>
        <dbReference type="ARBA" id="ARBA00074933"/>
    </source>
</evidence>
<reference evidence="11" key="2">
    <citation type="submission" date="2025-08" db="UniProtKB">
        <authorList>
            <consortium name="Ensembl"/>
        </authorList>
    </citation>
    <scope>IDENTIFICATION</scope>
    <source>
        <strain evidence="11">Isolate ISIS603380</strain>
    </source>
</reference>
<dbReference type="GO" id="GO:0033017">
    <property type="term" value="C:sarcoplasmic reticulum membrane"/>
    <property type="evidence" value="ECO:0007669"/>
    <property type="project" value="UniProtKB-SubCell"/>
</dbReference>
<dbReference type="GO" id="GO:0005525">
    <property type="term" value="F:GTP binding"/>
    <property type="evidence" value="ECO:0007669"/>
    <property type="project" value="InterPro"/>
</dbReference>
<feature type="region of interest" description="Disordered" evidence="8">
    <location>
        <begin position="69"/>
        <end position="420"/>
    </location>
</feature>
<dbReference type="FunFam" id="3.40.50.300:FF:000635">
    <property type="entry name" value="Sarcalumenin, putative"/>
    <property type="match status" value="1"/>
</dbReference>
<dbReference type="Gene3D" id="1.10.268.20">
    <property type="match status" value="1"/>
</dbReference>
<evidence type="ECO:0000256" key="1">
    <source>
        <dbReference type="ARBA" id="ARBA00004564"/>
    </source>
</evidence>
<gene>
    <name evidence="11" type="primary">SRL</name>
</gene>
<dbReference type="GeneTree" id="ENSGT00940000157834"/>
<dbReference type="InterPro" id="IPR027417">
    <property type="entry name" value="P-loop_NTPase"/>
</dbReference>
<comment type="subcellular location">
    <subcellularLocation>
        <location evidence="1">Sarcoplasmic reticulum lumen</location>
    </subcellularLocation>
    <subcellularLocation>
        <location evidence="6">Sarcoplasmic reticulum membrane</location>
        <topology evidence="6">Peripheral membrane protein</topology>
    </subcellularLocation>
</comment>
<dbReference type="CDD" id="cd09913">
    <property type="entry name" value="EHD"/>
    <property type="match status" value="1"/>
</dbReference>
<dbReference type="Pfam" id="PF16880">
    <property type="entry name" value="EHD_N"/>
    <property type="match status" value="1"/>
</dbReference>
<feature type="compositionally biased region" description="Acidic residues" evidence="8">
    <location>
        <begin position="232"/>
        <end position="244"/>
    </location>
</feature>
<feature type="compositionally biased region" description="Acidic residues" evidence="8">
    <location>
        <begin position="182"/>
        <end position="193"/>
    </location>
</feature>
<dbReference type="InterPro" id="IPR030381">
    <property type="entry name" value="G_DYNAMIN_dom"/>
</dbReference>
<keyword evidence="3" id="KW-0703">Sarcoplasmic reticulum</keyword>
<evidence type="ECO:0000256" key="9">
    <source>
        <dbReference type="SAM" id="SignalP"/>
    </source>
</evidence>
<dbReference type="Pfam" id="PF00350">
    <property type="entry name" value="Dynamin_N"/>
    <property type="match status" value="1"/>
</dbReference>
<dbReference type="FunCoup" id="G3SXZ1">
    <property type="interactions" value="13"/>
</dbReference>
<keyword evidence="4" id="KW-0472">Membrane</keyword>
<sequence length="878" mass="95680">SPTLLLLLCSFCSLSSLGKASELQVSASGGTEDVANLLENQFSAGDASLEEKERVLYADAVPPEKTLLLHFPDGSEADSPEKNSPGASPMAAGPGADPEASLSSASALESALPGDDAGPGEEEEGPLGASALPPEGKEGPLEEKQPELSPGEGPGEEEAGNGLPMERAVSGEAEGQVGSGEVPEEAEAALEDDLGQKAAAGTVEPEASGVFHSGEVEEVHSSEKGGKGSSEPDQEPEVLGEEPEVLGGVPEVESVEEQSKADADPEARAGPEDQEEPEDQGKPSPSQEAGAESGRAQGSEAGQTKEDCPPVGPPQEVLVQGPDEASSEEEGDHSDDGDEDGIPSKEESEENSGSGASSEEAGSAGLEEAGESQEAAESSSHGEEGAQPSTEELSTRPKGMKAQNAEAEDPEEGQQGRGPPHLILKEEMEDVSEEVPMRDRSHIEKTLMLNEDKPTDDYSVVLQRLRKIYHSSIKPLEQSYKYNELRQHEITDGEITSKPMVLFLGPWSVGKSTMINYLLALENTRYQLYTGAEPTTSEFTVLMHGPKLKTIEGIVMAADSARSFSPLEKFGQNFLEKLIGIEVPHKLLERVTFVDTPGIIENRKQQERGYPFNDVCQWFIDRADLIFVVFDPTKLDVGLELEMLFRQLKGRESQIRIILNKADNLATQMLMRVYGALFWSLAPLINVTEPPRVYVSSFWPQDYKPDTHWELFLQEEISLLEDLNQVIENRLENKIAFIRQHAIRVRIHALLVDRYLQTYKDKMTFFSDGELVFKDIVEDPDKFYIFKTILAKTNVSKFDLPNREAYKDFFGINPISSFKLLSQQCSYMGGCFLEKIERAITHELPSLLGSLGLGKNPGAFNCDKTGCGETPKNRYRKH</sequence>
<evidence type="ECO:0000256" key="6">
    <source>
        <dbReference type="ARBA" id="ARBA00060448"/>
    </source>
</evidence>
<name>G3SXZ1_LOXAF</name>
<evidence type="ECO:0000259" key="10">
    <source>
        <dbReference type="PROSITE" id="PS51718"/>
    </source>
</evidence>
<dbReference type="GO" id="GO:0033018">
    <property type="term" value="C:sarcoplasmic reticulum lumen"/>
    <property type="evidence" value="ECO:0007669"/>
    <property type="project" value="UniProtKB-SubCell"/>
</dbReference>
<feature type="signal peptide" evidence="9">
    <location>
        <begin position="1"/>
        <end position="20"/>
    </location>
</feature>
<feature type="compositionally biased region" description="Low complexity" evidence="8">
    <location>
        <begin position="85"/>
        <end position="116"/>
    </location>
</feature>
<reference evidence="11 12" key="1">
    <citation type="submission" date="2009-06" db="EMBL/GenBank/DDBJ databases">
        <title>The Genome Sequence of Loxodonta africana (African elephant).</title>
        <authorList>
            <person name="Di Palma F."/>
            <person name="Heiman D."/>
            <person name="Young S."/>
            <person name="Johnson J."/>
            <person name="Lander E.S."/>
            <person name="Lindblad-Toh K."/>
        </authorList>
    </citation>
    <scope>NUCLEOTIDE SEQUENCE [LARGE SCALE GENOMIC DNA]</scope>
    <source>
        <strain evidence="11 12">Isolate ISIS603380</strain>
    </source>
</reference>
<evidence type="ECO:0000256" key="3">
    <source>
        <dbReference type="ARBA" id="ARBA00022951"/>
    </source>
</evidence>
<dbReference type="STRING" id="9785.ENSLAFP00000005314"/>
<dbReference type="SUPFAM" id="SSF52540">
    <property type="entry name" value="P-loop containing nucleoside triphosphate hydrolases"/>
    <property type="match status" value="1"/>
</dbReference>
<dbReference type="InterPro" id="IPR051943">
    <property type="entry name" value="TRAFAC_Dynamin-like_GTPase"/>
</dbReference>
<evidence type="ECO:0000256" key="2">
    <source>
        <dbReference type="ARBA" id="ARBA00022729"/>
    </source>
</evidence>
<dbReference type="InParanoid" id="G3SXZ1"/>
<accession>G3SXZ1</accession>
<dbReference type="OMA" id="XGEITSK"/>
<evidence type="ECO:0000256" key="5">
    <source>
        <dbReference type="ARBA" id="ARBA00023180"/>
    </source>
</evidence>
<dbReference type="HOGENOM" id="CLU_017595_4_0_1"/>
<reference evidence="11" key="3">
    <citation type="submission" date="2025-09" db="UniProtKB">
        <authorList>
            <consortium name="Ensembl"/>
        </authorList>
    </citation>
    <scope>IDENTIFICATION</scope>
    <source>
        <strain evidence="11">Isolate ISIS603380</strain>
    </source>
</reference>
<dbReference type="PROSITE" id="PS51718">
    <property type="entry name" value="G_DYNAMIN_2"/>
    <property type="match status" value="1"/>
</dbReference>
<feature type="domain" description="Dynamin-type G" evidence="10">
    <location>
        <begin position="495"/>
        <end position="736"/>
    </location>
</feature>
<dbReference type="PANTHER" id="PTHR43681">
    <property type="entry name" value="TRANSMEMBRANE GTPASE FZO"/>
    <property type="match status" value="1"/>
</dbReference>
<evidence type="ECO:0000313" key="11">
    <source>
        <dbReference type="Ensembl" id="ENSLAFP00000005314.3"/>
    </source>
</evidence>
<feature type="compositionally biased region" description="Low complexity" evidence="8">
    <location>
        <begin position="351"/>
        <end position="379"/>
    </location>
</feature>
<dbReference type="PANTHER" id="PTHR43681:SF1">
    <property type="entry name" value="SARCALUMENIN"/>
    <property type="match status" value="1"/>
</dbReference>
<dbReference type="Ensembl" id="ENSLAFT00000006329.3">
    <property type="protein sequence ID" value="ENSLAFP00000005314.3"/>
    <property type="gene ID" value="ENSLAFG00000006329.3"/>
</dbReference>
<dbReference type="Gene3D" id="3.40.50.300">
    <property type="entry name" value="P-loop containing nucleotide triphosphate hydrolases"/>
    <property type="match status" value="1"/>
</dbReference>
<feature type="compositionally biased region" description="Acidic residues" evidence="8">
    <location>
        <begin position="325"/>
        <end position="341"/>
    </location>
</feature>
<dbReference type="eggNOG" id="KOG1954">
    <property type="taxonomic scope" value="Eukaryota"/>
</dbReference>
<dbReference type="InterPro" id="IPR031692">
    <property type="entry name" value="EHD_N"/>
</dbReference>
<dbReference type="GO" id="GO:0002115">
    <property type="term" value="P:store-operated calcium entry"/>
    <property type="evidence" value="ECO:0007669"/>
    <property type="project" value="Ensembl"/>
</dbReference>
<evidence type="ECO:0000256" key="8">
    <source>
        <dbReference type="SAM" id="MobiDB-lite"/>
    </source>
</evidence>
<proteinExistence type="predicted"/>
<feature type="compositionally biased region" description="Basic and acidic residues" evidence="8">
    <location>
        <begin position="214"/>
        <end position="226"/>
    </location>
</feature>
<feature type="compositionally biased region" description="Basic and acidic residues" evidence="8">
    <location>
        <begin position="135"/>
        <end position="146"/>
    </location>
</feature>
<dbReference type="Proteomes" id="UP000007646">
    <property type="component" value="Unassembled WGS sequence"/>
</dbReference>
<dbReference type="AlphaFoldDB" id="G3SXZ1"/>
<feature type="compositionally biased region" description="Basic and acidic residues" evidence="8">
    <location>
        <begin position="257"/>
        <end position="271"/>
    </location>
</feature>
<evidence type="ECO:0000313" key="12">
    <source>
        <dbReference type="Proteomes" id="UP000007646"/>
    </source>
</evidence>
<dbReference type="GO" id="GO:0014873">
    <property type="term" value="P:response to muscle activity involved in regulation of muscle adaptation"/>
    <property type="evidence" value="ECO:0007669"/>
    <property type="project" value="Ensembl"/>
</dbReference>
<organism evidence="11 12">
    <name type="scientific">Loxodonta africana</name>
    <name type="common">African elephant</name>
    <dbReference type="NCBI Taxonomy" id="9785"/>
    <lineage>
        <taxon>Eukaryota</taxon>
        <taxon>Metazoa</taxon>
        <taxon>Chordata</taxon>
        <taxon>Craniata</taxon>
        <taxon>Vertebrata</taxon>
        <taxon>Euteleostomi</taxon>
        <taxon>Mammalia</taxon>
        <taxon>Eutheria</taxon>
        <taxon>Afrotheria</taxon>
        <taxon>Proboscidea</taxon>
        <taxon>Elephantidae</taxon>
        <taxon>Loxodonta</taxon>
    </lineage>
</organism>
<evidence type="ECO:0000256" key="4">
    <source>
        <dbReference type="ARBA" id="ARBA00023136"/>
    </source>
</evidence>
<dbReference type="InterPro" id="IPR045063">
    <property type="entry name" value="Dynamin_N"/>
</dbReference>
<feature type="chain" id="PRO_5003454678" description="Sarcalumenin" evidence="9">
    <location>
        <begin position="21"/>
        <end position="878"/>
    </location>
</feature>
<keyword evidence="5" id="KW-0325">Glycoprotein</keyword>
<protein>
    <recommendedName>
        <fullName evidence="7">Sarcalumenin</fullName>
    </recommendedName>
</protein>
<keyword evidence="2 9" id="KW-0732">Signal</keyword>